<dbReference type="Proteomes" id="UP000584663">
    <property type="component" value="Unassembled WGS sequence"/>
</dbReference>
<name>A0AA40ZWD2_9SPHN</name>
<reference evidence="2 4" key="1">
    <citation type="submission" date="2020-08" db="EMBL/GenBank/DDBJ databases">
        <title>Genomic Encyclopedia of Type Strains, Phase IV (KMG-IV): sequencing the most valuable type-strain genomes for metagenomic binning, comparative biology and taxonomic classification.</title>
        <authorList>
            <person name="Goeker M."/>
        </authorList>
    </citation>
    <scope>NUCLEOTIDE SEQUENCE [LARGE SCALE GENOMIC DNA]</scope>
    <source>
        <strain evidence="2 4">DSM 14562</strain>
    </source>
</reference>
<keyword evidence="1" id="KW-0472">Membrane</keyword>
<reference evidence="3" key="2">
    <citation type="submission" date="2021-01" db="EMBL/GenBank/DDBJ databases">
        <title>Genome Sequencing of Type Strains.</title>
        <authorList>
            <person name="Lemaire J.F."/>
            <person name="Inderbitzin P."/>
            <person name="Collins S.B."/>
            <person name="Wespe N."/>
            <person name="Knight-Connoni V."/>
        </authorList>
    </citation>
    <scope>NUCLEOTIDE SEQUENCE</scope>
    <source>
        <strain evidence="3">DSM 14562</strain>
    </source>
</reference>
<keyword evidence="1" id="KW-1133">Transmembrane helix</keyword>
<evidence type="ECO:0000313" key="5">
    <source>
        <dbReference type="Proteomes" id="UP000704529"/>
    </source>
</evidence>
<dbReference type="Proteomes" id="UP000704529">
    <property type="component" value="Unassembled WGS sequence"/>
</dbReference>
<proteinExistence type="predicted"/>
<keyword evidence="4" id="KW-1185">Reference proteome</keyword>
<feature type="transmembrane region" description="Helical" evidence="1">
    <location>
        <begin position="45"/>
        <end position="63"/>
    </location>
</feature>
<evidence type="ECO:0000256" key="1">
    <source>
        <dbReference type="SAM" id="Phobius"/>
    </source>
</evidence>
<organism evidence="3 5">
    <name type="scientific">Sphingomonas yabuuchiae</name>
    <dbReference type="NCBI Taxonomy" id="172044"/>
    <lineage>
        <taxon>Bacteria</taxon>
        <taxon>Pseudomonadati</taxon>
        <taxon>Pseudomonadota</taxon>
        <taxon>Alphaproteobacteria</taxon>
        <taxon>Sphingomonadales</taxon>
        <taxon>Sphingomonadaceae</taxon>
        <taxon>Sphingomonas</taxon>
    </lineage>
</organism>
<dbReference type="EMBL" id="JACHNX010000031">
    <property type="protein sequence ID" value="MBB4611482.1"/>
    <property type="molecule type" value="Genomic_DNA"/>
</dbReference>
<comment type="caution">
    <text evidence="3">The sequence shown here is derived from an EMBL/GenBank/DDBJ whole genome shotgun (WGS) entry which is preliminary data.</text>
</comment>
<evidence type="ECO:0000313" key="2">
    <source>
        <dbReference type="EMBL" id="MBB4611482.1"/>
    </source>
</evidence>
<evidence type="ECO:0000313" key="3">
    <source>
        <dbReference type="EMBL" id="MBN3556924.1"/>
    </source>
</evidence>
<protein>
    <submittedName>
        <fullName evidence="3">Uncharacterized protein</fullName>
    </submittedName>
</protein>
<dbReference type="EMBL" id="JAFHKU010000090">
    <property type="protein sequence ID" value="MBN3556924.1"/>
    <property type="molecule type" value="Genomic_DNA"/>
</dbReference>
<gene>
    <name evidence="2" type="ORF">GGQ89_003730</name>
    <name evidence="3" type="ORF">JYA60_01585</name>
</gene>
<sequence>MSEPINIFGAAGAKYGPTIAGMVIGTAAKYGLAVTEGRRLSWRSVFADLLLLGMLGLLAIAISDAAARIIGVSVGTDYRVLIGSLAAVSSDRLVRLARDHFLKRVDAELDQLPAR</sequence>
<dbReference type="RefSeq" id="WP_184106795.1">
    <property type="nucleotide sequence ID" value="NZ_JACHNX010000031.1"/>
</dbReference>
<keyword evidence="1" id="KW-0812">Transmembrane</keyword>
<evidence type="ECO:0000313" key="4">
    <source>
        <dbReference type="Proteomes" id="UP000584663"/>
    </source>
</evidence>
<accession>A0AA40ZWD2</accession>
<dbReference type="AlphaFoldDB" id="A0AA40ZWD2"/>